<protein>
    <submittedName>
        <fullName evidence="1 2">Uncharacterized protein</fullName>
    </submittedName>
</protein>
<evidence type="ECO:0000313" key="2">
    <source>
        <dbReference type="EnsemblMetazoa" id="ASIC006643-PA"/>
    </source>
</evidence>
<keyword evidence="3" id="KW-1185">Reference proteome</keyword>
<accession>A0A084VMU6</accession>
<proteinExistence type="predicted"/>
<organism evidence="1">
    <name type="scientific">Anopheles sinensis</name>
    <name type="common">Mosquito</name>
    <dbReference type="NCBI Taxonomy" id="74873"/>
    <lineage>
        <taxon>Eukaryota</taxon>
        <taxon>Metazoa</taxon>
        <taxon>Ecdysozoa</taxon>
        <taxon>Arthropoda</taxon>
        <taxon>Hexapoda</taxon>
        <taxon>Insecta</taxon>
        <taxon>Pterygota</taxon>
        <taxon>Neoptera</taxon>
        <taxon>Endopterygota</taxon>
        <taxon>Diptera</taxon>
        <taxon>Nematocera</taxon>
        <taxon>Culicoidea</taxon>
        <taxon>Culicidae</taxon>
        <taxon>Anophelinae</taxon>
        <taxon>Anopheles</taxon>
    </lineage>
</organism>
<evidence type="ECO:0000313" key="3">
    <source>
        <dbReference type="Proteomes" id="UP000030765"/>
    </source>
</evidence>
<evidence type="ECO:0000313" key="1">
    <source>
        <dbReference type="EMBL" id="KFB39290.1"/>
    </source>
</evidence>
<reference evidence="2" key="2">
    <citation type="submission" date="2020-05" db="UniProtKB">
        <authorList>
            <consortium name="EnsemblMetazoa"/>
        </authorList>
    </citation>
    <scope>IDENTIFICATION</scope>
</reference>
<sequence>MMKNYTCTRDGLCNVRRKNKPKAEAATPAGLPLNPTTLYGRGGGFFQLVYEALGACSLPDSGGIAFAGWENGRTNLRNEKNKRDPMETIVRTQRDLVVPEKNGQPRKPSVNDGGKHVSTFLFLGGNHHQVSLRRVAKKTVN</sequence>
<dbReference type="AlphaFoldDB" id="A0A084VMU6"/>
<name>A0A084VMU6_ANOSI</name>
<reference evidence="1 3" key="1">
    <citation type="journal article" date="2014" name="BMC Genomics">
        <title>Genome sequence of Anopheles sinensis provides insight into genetics basis of mosquito competence for malaria parasites.</title>
        <authorList>
            <person name="Zhou D."/>
            <person name="Zhang D."/>
            <person name="Ding G."/>
            <person name="Shi L."/>
            <person name="Hou Q."/>
            <person name="Ye Y."/>
            <person name="Xu Y."/>
            <person name="Zhou H."/>
            <person name="Xiong C."/>
            <person name="Li S."/>
            <person name="Yu J."/>
            <person name="Hong S."/>
            <person name="Yu X."/>
            <person name="Zou P."/>
            <person name="Chen C."/>
            <person name="Chang X."/>
            <person name="Wang W."/>
            <person name="Lv Y."/>
            <person name="Sun Y."/>
            <person name="Ma L."/>
            <person name="Shen B."/>
            <person name="Zhu C."/>
        </authorList>
    </citation>
    <scope>NUCLEOTIDE SEQUENCE [LARGE SCALE GENOMIC DNA]</scope>
</reference>
<dbReference type="VEuPathDB" id="VectorBase:ASIC006643"/>
<gene>
    <name evidence="1" type="ORF">ZHAS_00006643</name>
</gene>
<dbReference type="EMBL" id="ATLV01014628">
    <property type="status" value="NOT_ANNOTATED_CDS"/>
    <property type="molecule type" value="Genomic_DNA"/>
</dbReference>
<dbReference type="EnsemblMetazoa" id="ASIC006643-RA">
    <property type="protein sequence ID" value="ASIC006643-PA"/>
    <property type="gene ID" value="ASIC006643"/>
</dbReference>
<dbReference type="EMBL" id="KE524975">
    <property type="protein sequence ID" value="KFB39290.1"/>
    <property type="molecule type" value="Genomic_DNA"/>
</dbReference>
<dbReference type="Proteomes" id="UP000030765">
    <property type="component" value="Unassembled WGS sequence"/>
</dbReference>